<keyword evidence="3 7" id="KW-0805">Transcription regulation</keyword>
<evidence type="ECO:0000256" key="1">
    <source>
        <dbReference type="ARBA" id="ARBA00007788"/>
    </source>
</evidence>
<dbReference type="InterPro" id="IPR050813">
    <property type="entry name" value="Sigma-70_Factor"/>
</dbReference>
<dbReference type="InterPro" id="IPR013324">
    <property type="entry name" value="RNA_pol_sigma_r3/r4-like"/>
</dbReference>
<evidence type="ECO:0000256" key="2">
    <source>
        <dbReference type="ARBA" id="ARBA00022969"/>
    </source>
</evidence>
<accession>E9S7A2</accession>
<dbReference type="InterPro" id="IPR007630">
    <property type="entry name" value="RNA_pol_sigma70_r4"/>
</dbReference>
<dbReference type="Pfam" id="PF04545">
    <property type="entry name" value="Sigma70_r4"/>
    <property type="match status" value="1"/>
</dbReference>
<dbReference type="InterPro" id="IPR013325">
    <property type="entry name" value="RNA_pol_sigma_r2"/>
</dbReference>
<comment type="function">
    <text evidence="7">Sigma factors are initiation factors that promote the attachment of RNA polymerase to specific initiation sites and are then released.</text>
</comment>
<proteinExistence type="inferred from homology"/>
<dbReference type="InterPro" id="IPR000943">
    <property type="entry name" value="RNA_pol_sigma70"/>
</dbReference>
<dbReference type="PROSITE" id="PS50943">
    <property type="entry name" value="HTH_CROC1"/>
    <property type="match status" value="1"/>
</dbReference>
<comment type="caution">
    <text evidence="9">The sequence shown here is derived from an EMBL/GenBank/DDBJ whole genome shotgun (WGS) entry which is preliminary data.</text>
</comment>
<dbReference type="GO" id="GO:0006352">
    <property type="term" value="P:DNA-templated transcription initiation"/>
    <property type="evidence" value="ECO:0007669"/>
    <property type="project" value="InterPro"/>
</dbReference>
<dbReference type="GO" id="GO:0016987">
    <property type="term" value="F:sigma factor activity"/>
    <property type="evidence" value="ECO:0007669"/>
    <property type="project" value="UniProtKB-KW"/>
</dbReference>
<dbReference type="AlphaFoldDB" id="E9S7A2"/>
<dbReference type="EMBL" id="ADKM02000008">
    <property type="protein sequence ID" value="EGC04811.1"/>
    <property type="molecule type" value="Genomic_DNA"/>
</dbReference>
<dbReference type="PANTHER" id="PTHR30376">
    <property type="entry name" value="SIGMA FACTOR RPOH HEAT SHOCK RELATED"/>
    <property type="match status" value="1"/>
</dbReference>
<dbReference type="Pfam" id="PF04542">
    <property type="entry name" value="Sigma70_r2"/>
    <property type="match status" value="1"/>
</dbReference>
<dbReference type="InterPro" id="IPR001387">
    <property type="entry name" value="Cro/C1-type_HTH"/>
</dbReference>
<dbReference type="Gene3D" id="1.20.120.1810">
    <property type="match status" value="1"/>
</dbReference>
<dbReference type="NCBIfam" id="NF004471">
    <property type="entry name" value="PRK05803.1"/>
    <property type="match status" value="1"/>
</dbReference>
<feature type="domain" description="HTH cro/C1-type" evidence="8">
    <location>
        <begin position="199"/>
        <end position="220"/>
    </location>
</feature>
<dbReference type="STRING" id="246199.CUS_6113"/>
<dbReference type="OrthoDB" id="9809557at2"/>
<dbReference type="PANTHER" id="PTHR30376:SF3">
    <property type="entry name" value="RNA POLYMERASE SIGMA FACTOR RPOH"/>
    <property type="match status" value="1"/>
</dbReference>
<keyword evidence="4 7" id="KW-0731">Sigma factor</keyword>
<dbReference type="NCBIfam" id="TIGR02937">
    <property type="entry name" value="sigma70-ECF"/>
    <property type="match status" value="1"/>
</dbReference>
<dbReference type="SUPFAM" id="SSF88946">
    <property type="entry name" value="Sigma2 domain of RNA polymerase sigma factors"/>
    <property type="match status" value="1"/>
</dbReference>
<dbReference type="GO" id="GO:0003677">
    <property type="term" value="F:DNA binding"/>
    <property type="evidence" value="ECO:0007669"/>
    <property type="project" value="UniProtKB-KW"/>
</dbReference>
<dbReference type="PIRSF" id="PIRSF000770">
    <property type="entry name" value="RNA_pol_sigma-SigE/K"/>
    <property type="match status" value="1"/>
</dbReference>
<name>E9S7A2_RUMAL</name>
<keyword evidence="2" id="KW-0749">Sporulation</keyword>
<comment type="similarity">
    <text evidence="1 7">Belongs to the sigma-70 factor family.</text>
</comment>
<keyword evidence="5 7" id="KW-0238">DNA-binding</keyword>
<evidence type="ECO:0000313" key="9">
    <source>
        <dbReference type="EMBL" id="EGC04811.1"/>
    </source>
</evidence>
<evidence type="ECO:0000256" key="3">
    <source>
        <dbReference type="ARBA" id="ARBA00023015"/>
    </source>
</evidence>
<evidence type="ECO:0000256" key="7">
    <source>
        <dbReference type="RuleBase" id="RU362124"/>
    </source>
</evidence>
<evidence type="ECO:0000259" key="8">
    <source>
        <dbReference type="PROSITE" id="PS50943"/>
    </source>
</evidence>
<keyword evidence="6 7" id="KW-0804">Transcription</keyword>
<dbReference type="Proteomes" id="UP000004259">
    <property type="component" value="Unassembled WGS sequence"/>
</dbReference>
<evidence type="ECO:0000256" key="4">
    <source>
        <dbReference type="ARBA" id="ARBA00023082"/>
    </source>
</evidence>
<dbReference type="eggNOG" id="COG1191">
    <property type="taxonomic scope" value="Bacteria"/>
</dbReference>
<dbReference type="SUPFAM" id="SSF88659">
    <property type="entry name" value="Sigma3 and sigma4 domains of RNA polymerase sigma factors"/>
    <property type="match status" value="1"/>
</dbReference>
<dbReference type="PROSITE" id="PS00716">
    <property type="entry name" value="SIGMA70_2"/>
    <property type="match status" value="1"/>
</dbReference>
<evidence type="ECO:0000313" key="10">
    <source>
        <dbReference type="Proteomes" id="UP000004259"/>
    </source>
</evidence>
<dbReference type="CDD" id="cd06171">
    <property type="entry name" value="Sigma70_r4"/>
    <property type="match status" value="1"/>
</dbReference>
<dbReference type="InterPro" id="IPR036388">
    <property type="entry name" value="WH-like_DNA-bd_sf"/>
</dbReference>
<evidence type="ECO:0000256" key="6">
    <source>
        <dbReference type="ARBA" id="ARBA00023163"/>
    </source>
</evidence>
<organism evidence="9 10">
    <name type="scientific">Ruminococcus albus 8</name>
    <dbReference type="NCBI Taxonomy" id="246199"/>
    <lineage>
        <taxon>Bacteria</taxon>
        <taxon>Bacillati</taxon>
        <taxon>Bacillota</taxon>
        <taxon>Clostridia</taxon>
        <taxon>Eubacteriales</taxon>
        <taxon>Oscillospiraceae</taxon>
        <taxon>Ruminococcus</taxon>
    </lineage>
</organism>
<dbReference type="InterPro" id="IPR014284">
    <property type="entry name" value="RNA_pol_sigma-70_dom"/>
</dbReference>
<dbReference type="Gene3D" id="1.10.10.10">
    <property type="entry name" value="Winged helix-like DNA-binding domain superfamily/Winged helix DNA-binding domain"/>
    <property type="match status" value="1"/>
</dbReference>
<reference evidence="9 10" key="1">
    <citation type="submission" date="2011-02" db="EMBL/GenBank/DDBJ databases">
        <authorList>
            <person name="Nelson K.E."/>
            <person name="Sutton G."/>
            <person name="Torralba M."/>
            <person name="Durkin S."/>
            <person name="Harkins D."/>
            <person name="Montgomery R."/>
            <person name="Ziemer C."/>
            <person name="Klaassens E."/>
            <person name="Ocuiv P."/>
            <person name="Morrison M."/>
        </authorList>
    </citation>
    <scope>NUCLEOTIDE SEQUENCE [LARGE SCALE GENOMIC DNA]</scope>
    <source>
        <strain evidence="9 10">8</strain>
    </source>
</reference>
<protein>
    <recommendedName>
        <fullName evidence="7">RNA polymerase sigma factor</fullName>
    </recommendedName>
</protein>
<dbReference type="GO" id="GO:0030435">
    <property type="term" value="P:sporulation resulting in formation of a cellular spore"/>
    <property type="evidence" value="ECO:0007669"/>
    <property type="project" value="UniProtKB-KW"/>
</dbReference>
<keyword evidence="10" id="KW-1185">Reference proteome</keyword>
<sequence length="231" mass="26191">MMFTQIFQLMQKLCAAGLFFGLHFDGHTVFPRPLGASEERDCFEKMAQGDKSARDRLISHNLRLVAHIIKKYYAAASDQDDLISIGTIGLIKAVQTFDYTKGTRFATYGSRCVENEILMHFRALKKSASDVSIEEPAQSDKDGNSLCLMDLLTDGEDVADRIELLMRAEQLYGILGDCLDDREREVVVMRYGLYGGSALTQREVSEKLCISRSYVSRIEKRALEKLRERLE</sequence>
<dbReference type="InterPro" id="IPR007627">
    <property type="entry name" value="RNA_pol_sigma70_r2"/>
</dbReference>
<dbReference type="PROSITE" id="PS00715">
    <property type="entry name" value="SIGMA70_1"/>
    <property type="match status" value="1"/>
</dbReference>
<dbReference type="RefSeq" id="WP_002846838.1">
    <property type="nucleotide sequence ID" value="NZ_ADKM02000008.1"/>
</dbReference>
<evidence type="ECO:0000256" key="5">
    <source>
        <dbReference type="ARBA" id="ARBA00023125"/>
    </source>
</evidence>
<dbReference type="PRINTS" id="PR00046">
    <property type="entry name" value="SIGMA70FCT"/>
</dbReference>
<gene>
    <name evidence="9" type="primary">sigK</name>
    <name evidence="9" type="ORF">CUS_6113</name>
</gene>